<evidence type="ECO:0000313" key="3">
    <source>
        <dbReference type="Proteomes" id="UP001216907"/>
    </source>
</evidence>
<protein>
    <submittedName>
        <fullName evidence="2">Uncharacterized protein</fullName>
    </submittedName>
</protein>
<dbReference type="EMBL" id="JARRAG010000001">
    <property type="protein sequence ID" value="MDG3002449.1"/>
    <property type="molecule type" value="Genomic_DNA"/>
</dbReference>
<keyword evidence="1" id="KW-1133">Transmembrane helix</keyword>
<comment type="caution">
    <text evidence="2">The sequence shown here is derived from an EMBL/GenBank/DDBJ whole genome shotgun (WGS) entry which is preliminary data.</text>
</comment>
<evidence type="ECO:0000313" key="2">
    <source>
        <dbReference type="EMBL" id="MDG3002449.1"/>
    </source>
</evidence>
<keyword evidence="1" id="KW-0812">Transmembrane</keyword>
<keyword evidence="3" id="KW-1185">Reference proteome</keyword>
<name>A0ABT6F4V5_9BACT</name>
<gene>
    <name evidence="2" type="ORF">PZE19_01505</name>
</gene>
<evidence type="ECO:0000256" key="1">
    <source>
        <dbReference type="SAM" id="Phobius"/>
    </source>
</evidence>
<feature type="transmembrane region" description="Helical" evidence="1">
    <location>
        <begin position="26"/>
        <end position="46"/>
    </location>
</feature>
<feature type="transmembrane region" description="Helical" evidence="1">
    <location>
        <begin position="58"/>
        <end position="81"/>
    </location>
</feature>
<organism evidence="2 3">
    <name type="scientific">Paludisphaera mucosa</name>
    <dbReference type="NCBI Taxonomy" id="3030827"/>
    <lineage>
        <taxon>Bacteria</taxon>
        <taxon>Pseudomonadati</taxon>
        <taxon>Planctomycetota</taxon>
        <taxon>Planctomycetia</taxon>
        <taxon>Isosphaerales</taxon>
        <taxon>Isosphaeraceae</taxon>
        <taxon>Paludisphaera</taxon>
    </lineage>
</organism>
<proteinExistence type="predicted"/>
<feature type="transmembrane region" description="Helical" evidence="1">
    <location>
        <begin position="93"/>
        <end position="114"/>
    </location>
</feature>
<sequence>MAYAIDSDFAIDAKHAGGAPPGRITLGFNVALFAFVSLVGVGRFLFASPLSRGASLEGVVFSCLLDMVRVLVVVLISSAFLKAFWGRLVATVWPVRAITLGESFAIVMMLSLLFGT</sequence>
<dbReference type="RefSeq" id="WP_277858813.1">
    <property type="nucleotide sequence ID" value="NZ_JARRAG010000001.1"/>
</dbReference>
<reference evidence="2 3" key="1">
    <citation type="submission" date="2023-03" db="EMBL/GenBank/DDBJ databases">
        <title>Paludisphaera mucosa sp. nov. a novel planctomycete from northern fen.</title>
        <authorList>
            <person name="Ivanova A."/>
        </authorList>
    </citation>
    <scope>NUCLEOTIDE SEQUENCE [LARGE SCALE GENOMIC DNA]</scope>
    <source>
        <strain evidence="2 3">Pla2</strain>
    </source>
</reference>
<keyword evidence="1" id="KW-0472">Membrane</keyword>
<accession>A0ABT6F4V5</accession>
<dbReference type="Proteomes" id="UP001216907">
    <property type="component" value="Unassembled WGS sequence"/>
</dbReference>